<accession>A0A1E3V7L1</accession>
<dbReference type="OrthoDB" id="214150at2"/>
<gene>
    <name evidence="1" type="ORF">A8M32_19470</name>
</gene>
<sequence length="89" mass="9970">MRVFERCSRAAELLARLGAVLDAIYAVYTKGWTETGVAGASELAKEAIWLGRRKSYVINLNMVKRSETRTSRIAKFRDHILAGKGALER</sequence>
<comment type="caution">
    <text evidence="1">The sequence shown here is derived from an EMBL/GenBank/DDBJ whole genome shotgun (WGS) entry which is preliminary data.</text>
</comment>
<dbReference type="STRING" id="1752398.A8M32_19470"/>
<dbReference type="Pfam" id="PF13376">
    <property type="entry name" value="OmdA"/>
    <property type="match status" value="1"/>
</dbReference>
<keyword evidence="2" id="KW-1185">Reference proteome</keyword>
<proteinExistence type="predicted"/>
<dbReference type="Proteomes" id="UP000094342">
    <property type="component" value="Unassembled WGS sequence"/>
</dbReference>
<dbReference type="EMBL" id="LYBW01000061">
    <property type="protein sequence ID" value="ODR89509.1"/>
    <property type="molecule type" value="Genomic_DNA"/>
</dbReference>
<dbReference type="RefSeq" id="WP_069460076.1">
    <property type="nucleotide sequence ID" value="NZ_LYBW01000061.1"/>
</dbReference>
<protein>
    <submittedName>
        <fullName evidence="1">Uncharacterized protein</fullName>
    </submittedName>
</protein>
<dbReference type="AlphaFoldDB" id="A0A1E3V7L1"/>
<organism evidence="1 2">
    <name type="scientific">Sinorhizobium alkalisoli</name>
    <dbReference type="NCBI Taxonomy" id="1752398"/>
    <lineage>
        <taxon>Bacteria</taxon>
        <taxon>Pseudomonadati</taxon>
        <taxon>Pseudomonadota</taxon>
        <taxon>Alphaproteobacteria</taxon>
        <taxon>Hyphomicrobiales</taxon>
        <taxon>Rhizobiaceae</taxon>
        <taxon>Sinorhizobium/Ensifer group</taxon>
        <taxon>Sinorhizobium</taxon>
    </lineage>
</organism>
<evidence type="ECO:0000313" key="2">
    <source>
        <dbReference type="Proteomes" id="UP000094342"/>
    </source>
</evidence>
<reference evidence="2" key="1">
    <citation type="submission" date="2016-05" db="EMBL/GenBank/DDBJ databases">
        <authorList>
            <person name="Li Y."/>
        </authorList>
    </citation>
    <scope>NUCLEOTIDE SEQUENCE [LARGE SCALE GENOMIC DNA]</scope>
    <source>
        <strain evidence="2">YIC4027</strain>
    </source>
</reference>
<evidence type="ECO:0000313" key="1">
    <source>
        <dbReference type="EMBL" id="ODR89509.1"/>
    </source>
</evidence>
<name>A0A1E3V7L1_9HYPH</name>